<reference evidence="1" key="1">
    <citation type="submission" date="2021-07" db="EMBL/GenBank/DDBJ databases">
        <title>Shinella sp. nov., a novel member of the genus Shinella from water.</title>
        <authorList>
            <person name="Deng Y."/>
        </authorList>
    </citation>
    <scope>NUCLEOTIDE SEQUENCE</scope>
    <source>
        <strain evidence="1">CPCC 100929</strain>
    </source>
</reference>
<protein>
    <submittedName>
        <fullName evidence="1">DUF2332 family protein</fullName>
    </submittedName>
</protein>
<dbReference type="PIRSF" id="PIRSF012608">
    <property type="entry name" value="UCP012608"/>
    <property type="match status" value="1"/>
</dbReference>
<dbReference type="EMBL" id="WHSB02000011">
    <property type="protein sequence ID" value="MCQ4633155.1"/>
    <property type="molecule type" value="Genomic_DNA"/>
</dbReference>
<evidence type="ECO:0000313" key="2">
    <source>
        <dbReference type="Proteomes" id="UP000996601"/>
    </source>
</evidence>
<dbReference type="RefSeq" id="WP_256119782.1">
    <property type="nucleotide sequence ID" value="NZ_WHSB02000011.1"/>
</dbReference>
<gene>
    <name evidence="1" type="ORF">GB927_024150</name>
</gene>
<comment type="caution">
    <text evidence="1">The sequence shown here is derived from an EMBL/GenBank/DDBJ whole genome shotgun (WGS) entry which is preliminary data.</text>
</comment>
<proteinExistence type="predicted"/>
<organism evidence="1 2">
    <name type="scientific">Shinella lacus</name>
    <dbReference type="NCBI Taxonomy" id="2654216"/>
    <lineage>
        <taxon>Bacteria</taxon>
        <taxon>Pseudomonadati</taxon>
        <taxon>Pseudomonadota</taxon>
        <taxon>Alphaproteobacteria</taxon>
        <taxon>Hyphomicrobiales</taxon>
        <taxon>Rhizobiaceae</taxon>
        <taxon>Shinella</taxon>
    </lineage>
</organism>
<evidence type="ECO:0000313" key="1">
    <source>
        <dbReference type="EMBL" id="MCQ4633155.1"/>
    </source>
</evidence>
<dbReference type="Pfam" id="PF10094">
    <property type="entry name" value="DUF2332"/>
    <property type="match status" value="1"/>
</dbReference>
<sequence>MSKAGSPVIRASFDDQAAACAALGSPFTARLCRLLGARLDEENAVGRRVLAWPGDPSGKHDALALRLAGALHALVLAGTNPTLAACYPPAEVSDDALWAACRNAFETDEAFLLERLLSPPQTNEVRRSGALLSGFLTIAALFGKPLVLSEVGASAGLNLQWDRYTYRLGQSSWAIENSDILIAPDWSGPEPEMANIQVIDRAGCDLRPIDPADAQERLRLLSYIWADQADRIERTGKSLALAAERPLPIEQADAVEWLERRLSTPFAGAVHVVYHSIVWQYLPAEKREAGRRVLEAAGAKATGDAPLAHLQMEADDQPKDGAALTLQVWPSGRKAMIGRADFHGRWVRWFGWPKP</sequence>
<dbReference type="Proteomes" id="UP000996601">
    <property type="component" value="Unassembled WGS sequence"/>
</dbReference>
<dbReference type="InterPro" id="IPR011200">
    <property type="entry name" value="UCP012608"/>
</dbReference>
<keyword evidence="2" id="KW-1185">Reference proteome</keyword>
<name>A0ABT1RD90_9HYPH</name>
<accession>A0ABT1RD90</accession>